<evidence type="ECO:0000256" key="5">
    <source>
        <dbReference type="ARBA" id="ARBA00023069"/>
    </source>
</evidence>
<dbReference type="GO" id="GO:0042073">
    <property type="term" value="P:intraciliary transport"/>
    <property type="evidence" value="ECO:0007669"/>
    <property type="project" value="InterPro"/>
</dbReference>
<feature type="non-terminal residue" evidence="8">
    <location>
        <position position="1"/>
    </location>
</feature>
<dbReference type="EMBL" id="NCKU01003794">
    <property type="protein sequence ID" value="RWS06905.1"/>
    <property type="molecule type" value="Genomic_DNA"/>
</dbReference>
<evidence type="ECO:0000256" key="6">
    <source>
        <dbReference type="ARBA" id="ARBA00023212"/>
    </source>
</evidence>
<dbReference type="Proteomes" id="UP000285301">
    <property type="component" value="Unassembled WGS sequence"/>
</dbReference>
<dbReference type="Pfam" id="PF12317">
    <property type="entry name" value="IFT46_B_C"/>
    <property type="match status" value="1"/>
</dbReference>
<comment type="similarity">
    <text evidence="2">Belongs to the IFT46 family.</text>
</comment>
<dbReference type="STRING" id="1965070.A0A3S3RZ98"/>
<sequence>AYDPSEFENLEATPEIKNLFSYITCYTPQLIDLDMKLRPFIPDYIPAVGDIDAFIKIPRPDGIDDNLGLTVLDEPSSKNQSDSTLLNLKLRAISRKVPVSNEHNTIKIASSPKDIDNWIQNIQSLHEATLSASSGMALINSQRLPDIEALMQEWDEEFENALSQYELPESTLDCSLEDYVSIICGLLDIPLYSSKVASLHVLFNLYNEFKNSQT</sequence>
<dbReference type="PANTHER" id="PTHR13376">
    <property type="entry name" value="INTRAFLAGELLAR TRANSPORT PROTEIN 46 HOMOLOG"/>
    <property type="match status" value="1"/>
</dbReference>
<comment type="caution">
    <text evidence="8">The sequence shown here is derived from an EMBL/GenBank/DDBJ whole genome shotgun (WGS) entry which is preliminary data.</text>
</comment>
<dbReference type="GO" id="GO:0060271">
    <property type="term" value="P:cilium assembly"/>
    <property type="evidence" value="ECO:0007669"/>
    <property type="project" value="TreeGrafter"/>
</dbReference>
<keyword evidence="4" id="KW-0963">Cytoplasm</keyword>
<accession>A0A3S3RZ98</accession>
<dbReference type="GO" id="GO:0031514">
    <property type="term" value="C:motile cilium"/>
    <property type="evidence" value="ECO:0007669"/>
    <property type="project" value="TreeGrafter"/>
</dbReference>
<evidence type="ECO:0000256" key="4">
    <source>
        <dbReference type="ARBA" id="ARBA00022490"/>
    </source>
</evidence>
<dbReference type="InterPro" id="IPR022088">
    <property type="entry name" value="Intraflagellar_transp_cmplxB"/>
</dbReference>
<dbReference type="OrthoDB" id="2119217at2759"/>
<evidence type="ECO:0000256" key="1">
    <source>
        <dbReference type="ARBA" id="ARBA00004120"/>
    </source>
</evidence>
<reference evidence="8 9" key="1">
    <citation type="journal article" date="2018" name="Gigascience">
        <title>Genomes of trombidid mites reveal novel predicted allergens and laterally-transferred genes associated with secondary metabolism.</title>
        <authorList>
            <person name="Dong X."/>
            <person name="Chaisiri K."/>
            <person name="Xia D."/>
            <person name="Armstrong S.D."/>
            <person name="Fang Y."/>
            <person name="Donnelly M.J."/>
            <person name="Kadowaki T."/>
            <person name="McGarry J.W."/>
            <person name="Darby A.C."/>
            <person name="Makepeace B.L."/>
        </authorList>
    </citation>
    <scope>NUCLEOTIDE SEQUENCE [LARGE SCALE GENOMIC DNA]</scope>
    <source>
        <strain evidence="8">UoL-WK</strain>
    </source>
</reference>
<keyword evidence="7" id="KW-0966">Cell projection</keyword>
<keyword evidence="9" id="KW-1185">Reference proteome</keyword>
<evidence type="ECO:0000256" key="7">
    <source>
        <dbReference type="ARBA" id="ARBA00023273"/>
    </source>
</evidence>
<dbReference type="GO" id="GO:0005815">
    <property type="term" value="C:microtubule organizing center"/>
    <property type="evidence" value="ECO:0007669"/>
    <property type="project" value="TreeGrafter"/>
</dbReference>
<keyword evidence="6" id="KW-0206">Cytoskeleton</keyword>
<protein>
    <recommendedName>
        <fullName evidence="3">Intraflagellar transport protein 46 homolog</fullName>
    </recommendedName>
</protein>
<dbReference type="GO" id="GO:0030992">
    <property type="term" value="C:intraciliary transport particle B"/>
    <property type="evidence" value="ECO:0007669"/>
    <property type="project" value="TreeGrafter"/>
</dbReference>
<dbReference type="AlphaFoldDB" id="A0A3S3RZ98"/>
<name>A0A3S3RZ98_9ACAR</name>
<organism evidence="8 9">
    <name type="scientific">Dinothrombium tinctorium</name>
    <dbReference type="NCBI Taxonomy" id="1965070"/>
    <lineage>
        <taxon>Eukaryota</taxon>
        <taxon>Metazoa</taxon>
        <taxon>Ecdysozoa</taxon>
        <taxon>Arthropoda</taxon>
        <taxon>Chelicerata</taxon>
        <taxon>Arachnida</taxon>
        <taxon>Acari</taxon>
        <taxon>Acariformes</taxon>
        <taxon>Trombidiformes</taxon>
        <taxon>Prostigmata</taxon>
        <taxon>Anystina</taxon>
        <taxon>Parasitengona</taxon>
        <taxon>Trombidioidea</taxon>
        <taxon>Trombidiidae</taxon>
        <taxon>Dinothrombium</taxon>
    </lineage>
</organism>
<evidence type="ECO:0000313" key="9">
    <source>
        <dbReference type="Proteomes" id="UP000285301"/>
    </source>
</evidence>
<feature type="non-terminal residue" evidence="8">
    <location>
        <position position="214"/>
    </location>
</feature>
<evidence type="ECO:0000256" key="2">
    <source>
        <dbReference type="ARBA" id="ARBA00007700"/>
    </source>
</evidence>
<keyword evidence="5" id="KW-0969">Cilium</keyword>
<gene>
    <name evidence="8" type="ORF">B4U79_09695</name>
</gene>
<proteinExistence type="inferred from homology"/>
<keyword evidence="8" id="KW-0282">Flagellum</keyword>
<evidence type="ECO:0000313" key="8">
    <source>
        <dbReference type="EMBL" id="RWS06905.1"/>
    </source>
</evidence>
<evidence type="ECO:0000256" key="3">
    <source>
        <dbReference type="ARBA" id="ARBA00017206"/>
    </source>
</evidence>
<dbReference type="PANTHER" id="PTHR13376:SF0">
    <property type="entry name" value="INTRAFLAGELLAR TRANSPORT PROTEIN 46 HOMOLOG"/>
    <property type="match status" value="1"/>
</dbReference>
<comment type="subcellular location">
    <subcellularLocation>
        <location evidence="1">Cytoplasm</location>
        <location evidence="1">Cytoskeleton</location>
        <location evidence="1">Cilium basal body</location>
    </subcellularLocation>
</comment>